<evidence type="ECO:0000313" key="2">
    <source>
        <dbReference type="Proteomes" id="UP000236630"/>
    </source>
</evidence>
<dbReference type="EMBL" id="BDQV01002110">
    <property type="protein sequence ID" value="GAY36122.1"/>
    <property type="molecule type" value="Genomic_DNA"/>
</dbReference>
<dbReference type="EMBL" id="BDQV01002110">
    <property type="protein sequence ID" value="GAY36120.1"/>
    <property type="molecule type" value="Genomic_DNA"/>
</dbReference>
<proteinExistence type="predicted"/>
<gene>
    <name evidence="1" type="ORF">CUMW_279140</name>
</gene>
<protein>
    <submittedName>
        <fullName evidence="1">Uncharacterized protein</fullName>
    </submittedName>
</protein>
<name>A0A2H5N7C3_CITUN</name>
<organism evidence="1 2">
    <name type="scientific">Citrus unshiu</name>
    <name type="common">Satsuma mandarin</name>
    <name type="synonym">Citrus nobilis var. unshiu</name>
    <dbReference type="NCBI Taxonomy" id="55188"/>
    <lineage>
        <taxon>Eukaryota</taxon>
        <taxon>Viridiplantae</taxon>
        <taxon>Streptophyta</taxon>
        <taxon>Embryophyta</taxon>
        <taxon>Tracheophyta</taxon>
        <taxon>Spermatophyta</taxon>
        <taxon>Magnoliopsida</taxon>
        <taxon>eudicotyledons</taxon>
        <taxon>Gunneridae</taxon>
        <taxon>Pentapetalae</taxon>
        <taxon>rosids</taxon>
        <taxon>malvids</taxon>
        <taxon>Sapindales</taxon>
        <taxon>Rutaceae</taxon>
        <taxon>Aurantioideae</taxon>
        <taxon>Citrus</taxon>
    </lineage>
</organism>
<comment type="caution">
    <text evidence="1">The sequence shown here is derived from an EMBL/GenBank/DDBJ whole genome shotgun (WGS) entry which is preliminary data.</text>
</comment>
<sequence>FTQNLHKSFPFRYLRNPLIRPNITYVRSVAVNEHSLPNVGGGAAADEDDVSVPPMIPSQLTTLHSALDNGIVSSKDVAHDPATAAGGTNWSNSSQLYSLLSRPGYCDLSC</sequence>
<dbReference type="AlphaFoldDB" id="A0A2H5N7C3"/>
<accession>A0A2H5N7C3</accession>
<feature type="non-terminal residue" evidence="1">
    <location>
        <position position="1"/>
    </location>
</feature>
<keyword evidence="2" id="KW-1185">Reference proteome</keyword>
<dbReference type="Proteomes" id="UP000236630">
    <property type="component" value="Unassembled WGS sequence"/>
</dbReference>
<dbReference type="EMBL" id="BDQV01002110">
    <property type="protein sequence ID" value="GAY36116.1"/>
    <property type="molecule type" value="Genomic_DNA"/>
</dbReference>
<evidence type="ECO:0000313" key="1">
    <source>
        <dbReference type="EMBL" id="GAY36116.1"/>
    </source>
</evidence>
<reference evidence="1 2" key="1">
    <citation type="journal article" date="2017" name="Front. Genet.">
        <title>Draft sequencing of the heterozygous diploid genome of Satsuma (Citrus unshiu Marc.) using a hybrid assembly approach.</title>
        <authorList>
            <person name="Shimizu T."/>
            <person name="Tanizawa Y."/>
            <person name="Mochizuki T."/>
            <person name="Nagasaki H."/>
            <person name="Yoshioka T."/>
            <person name="Toyoda A."/>
            <person name="Fujiyama A."/>
            <person name="Kaminuma E."/>
            <person name="Nakamura Y."/>
        </authorList>
    </citation>
    <scope>NUCLEOTIDE SEQUENCE [LARGE SCALE GENOMIC DNA]</scope>
    <source>
        <strain evidence="2">cv. Miyagawa wase</strain>
    </source>
</reference>
<dbReference type="EMBL" id="BDQV01002110">
    <property type="protein sequence ID" value="GAY36118.1"/>
    <property type="molecule type" value="Genomic_DNA"/>
</dbReference>